<dbReference type="RefSeq" id="WP_310173242.1">
    <property type="nucleotide sequence ID" value="NZ_BAABHE010000002.1"/>
</dbReference>
<evidence type="ECO:0000256" key="1">
    <source>
        <dbReference type="SAM" id="Phobius"/>
    </source>
</evidence>
<dbReference type="EMBL" id="JAVDYJ010000001">
    <property type="protein sequence ID" value="MDR7347267.1"/>
    <property type="molecule type" value="Genomic_DNA"/>
</dbReference>
<accession>A0ABU2B0Y1</accession>
<proteinExistence type="predicted"/>
<keyword evidence="3" id="KW-1185">Reference proteome</keyword>
<feature type="transmembrane region" description="Helical" evidence="1">
    <location>
        <begin position="26"/>
        <end position="43"/>
    </location>
</feature>
<protein>
    <submittedName>
        <fullName evidence="2">Small-conductance mechanosensitive channel</fullName>
    </submittedName>
</protein>
<keyword evidence="1" id="KW-0472">Membrane</keyword>
<name>A0ABU2B0Y1_9MICC</name>
<organism evidence="2 3">
    <name type="scientific">Enteractinococcus fodinae</name>
    <dbReference type="NCBI Taxonomy" id="684663"/>
    <lineage>
        <taxon>Bacteria</taxon>
        <taxon>Bacillati</taxon>
        <taxon>Actinomycetota</taxon>
        <taxon>Actinomycetes</taxon>
        <taxon>Micrococcales</taxon>
        <taxon>Micrococcaceae</taxon>
    </lineage>
</organism>
<dbReference type="InterPro" id="IPR021443">
    <property type="entry name" value="DUF3093"/>
</dbReference>
<keyword evidence="1" id="KW-1133">Transmembrane helix</keyword>
<sequence length="195" mass="21672">MTENADKRTGPGGSSIIYHETLRPTWSMWLLVIIAAVLGWLTLAPLSTGWGIASGILVAAVAVFALLASRSDITVTSTHLQVGRATIEREHVGEVTGYVGDAAFQQRGQKLHGLAYLHLRSWIKPVVRIQIEDRQDRTPYWLTSTARPEELVAVLGGTMHVEDQSEDLHEEDIPQWLIDAERAQLEAERADEQQK</sequence>
<feature type="transmembrane region" description="Helical" evidence="1">
    <location>
        <begin position="49"/>
        <end position="68"/>
    </location>
</feature>
<dbReference type="Pfam" id="PF11292">
    <property type="entry name" value="DUF3093"/>
    <property type="match status" value="1"/>
</dbReference>
<dbReference type="Proteomes" id="UP001183794">
    <property type="component" value="Unassembled WGS sequence"/>
</dbReference>
<evidence type="ECO:0000313" key="2">
    <source>
        <dbReference type="EMBL" id="MDR7347267.1"/>
    </source>
</evidence>
<comment type="caution">
    <text evidence="2">The sequence shown here is derived from an EMBL/GenBank/DDBJ whole genome shotgun (WGS) entry which is preliminary data.</text>
</comment>
<keyword evidence="1" id="KW-0812">Transmembrane</keyword>
<gene>
    <name evidence="2" type="ORF">J2S62_001524</name>
</gene>
<evidence type="ECO:0000313" key="3">
    <source>
        <dbReference type="Proteomes" id="UP001183794"/>
    </source>
</evidence>
<reference evidence="2 3" key="1">
    <citation type="submission" date="2023-07" db="EMBL/GenBank/DDBJ databases">
        <title>Sequencing the genomes of 1000 actinobacteria strains.</title>
        <authorList>
            <person name="Klenk H.-P."/>
        </authorList>
    </citation>
    <scope>NUCLEOTIDE SEQUENCE [LARGE SCALE GENOMIC DNA]</scope>
    <source>
        <strain evidence="2 3">DSM 22966</strain>
    </source>
</reference>